<comment type="caution">
    <text evidence="1">The sequence shown here is derived from an EMBL/GenBank/DDBJ whole genome shotgun (WGS) entry which is preliminary data.</text>
</comment>
<name>A0A926ZIK8_9CYAN</name>
<dbReference type="Proteomes" id="UP000641646">
    <property type="component" value="Unassembled WGS sequence"/>
</dbReference>
<reference evidence="1" key="1">
    <citation type="journal article" date="2015" name="ISME J.">
        <title>Draft Genome Sequence of Streptomyces incarnatus NRRL8089, which Produces the Nucleoside Antibiotic Sinefungin.</title>
        <authorList>
            <person name="Oshima K."/>
            <person name="Hattori M."/>
            <person name="Shimizu H."/>
            <person name="Fukuda K."/>
            <person name="Nemoto M."/>
            <person name="Inagaki K."/>
            <person name="Tamura T."/>
        </authorList>
    </citation>
    <scope>NUCLEOTIDE SEQUENCE</scope>
    <source>
        <strain evidence="1">FACHB-1375</strain>
    </source>
</reference>
<reference evidence="1" key="2">
    <citation type="submission" date="2020-08" db="EMBL/GenBank/DDBJ databases">
        <authorList>
            <person name="Chen M."/>
            <person name="Teng W."/>
            <person name="Zhao L."/>
            <person name="Hu C."/>
            <person name="Zhou Y."/>
            <person name="Han B."/>
            <person name="Song L."/>
            <person name="Shu W."/>
        </authorList>
    </citation>
    <scope>NUCLEOTIDE SEQUENCE</scope>
    <source>
        <strain evidence="1">FACHB-1375</strain>
    </source>
</reference>
<dbReference type="EMBL" id="JACJPW010000074">
    <property type="protein sequence ID" value="MBD2184160.1"/>
    <property type="molecule type" value="Genomic_DNA"/>
</dbReference>
<dbReference type="AlphaFoldDB" id="A0A926ZIK8"/>
<proteinExistence type="predicted"/>
<organism evidence="1 2">
    <name type="scientific">Aerosakkonema funiforme FACHB-1375</name>
    <dbReference type="NCBI Taxonomy" id="2949571"/>
    <lineage>
        <taxon>Bacteria</taxon>
        <taxon>Bacillati</taxon>
        <taxon>Cyanobacteriota</taxon>
        <taxon>Cyanophyceae</taxon>
        <taxon>Oscillatoriophycideae</taxon>
        <taxon>Aerosakkonematales</taxon>
        <taxon>Aerosakkonemataceae</taxon>
        <taxon>Aerosakkonema</taxon>
    </lineage>
</organism>
<keyword evidence="2" id="KW-1185">Reference proteome</keyword>
<gene>
    <name evidence="1" type="ORF">H6G03_24330</name>
</gene>
<evidence type="ECO:0000313" key="2">
    <source>
        <dbReference type="Proteomes" id="UP000641646"/>
    </source>
</evidence>
<protein>
    <submittedName>
        <fullName evidence="1">Uncharacterized protein</fullName>
    </submittedName>
</protein>
<evidence type="ECO:0000313" key="1">
    <source>
        <dbReference type="EMBL" id="MBD2184160.1"/>
    </source>
</evidence>
<sequence>MIKISIPSQIYHKKPKFMIRLSTILGAVATAGILTAPVSAQVVIEPTSGFSRTTSCVKQTVNTNITETQYSNTGAGFAVAGDNLSVSDPGGRVTPESSYVIYQPGGQFNLGINRFDAGAATSVKVTGQESFTETHSRSFTVFQ</sequence>
<dbReference type="RefSeq" id="WP_190469993.1">
    <property type="nucleotide sequence ID" value="NZ_JACJPW010000074.1"/>
</dbReference>
<accession>A0A926ZIK8</accession>